<keyword evidence="2" id="KW-0614">Plasmid</keyword>
<sequence length="131" mass="14826">MEFSISNTGYTIKLTANFINRDLNVAITGGNVPHIGTVTTYDKEREQKEVVRFPSHDGRFHKDDVLADRLLEKIKDGLPGNCVITTGVHVDHITTEQIHASFGMIDELGEKLKSWISIQDNFEDPIYHKKC</sequence>
<dbReference type="InterPro" id="IPR048844">
    <property type="entry name" value="LpdD_chaperone-like"/>
</dbReference>
<evidence type="ECO:0000313" key="3">
    <source>
        <dbReference type="Proteomes" id="UP001224533"/>
    </source>
</evidence>
<dbReference type="Proteomes" id="UP001224533">
    <property type="component" value="Plasmid unnamed1"/>
</dbReference>
<geneLocation type="plasmid" evidence="2 3">
    <name>unnamed1</name>
</geneLocation>
<dbReference type="AlphaFoldDB" id="A0ABD7YX79"/>
<organism evidence="2 3">
    <name type="scientific">Ligilactobacillus salivarius</name>
    <dbReference type="NCBI Taxonomy" id="1624"/>
    <lineage>
        <taxon>Bacteria</taxon>
        <taxon>Bacillati</taxon>
        <taxon>Bacillota</taxon>
        <taxon>Bacilli</taxon>
        <taxon>Lactobacillales</taxon>
        <taxon>Lactobacillaceae</taxon>
        <taxon>Ligilactobacillus</taxon>
    </lineage>
</organism>
<name>A0ABD7YX79_9LACO</name>
<proteinExistence type="predicted"/>
<evidence type="ECO:0000259" key="1">
    <source>
        <dbReference type="Pfam" id="PF21758"/>
    </source>
</evidence>
<feature type="domain" description="Prenylated flavin chaperone LpdD-like" evidence="1">
    <location>
        <begin position="8"/>
        <end position="116"/>
    </location>
</feature>
<protein>
    <submittedName>
        <fullName evidence="2">Amino acid decarboxylase</fullName>
    </submittedName>
</protein>
<gene>
    <name evidence="2" type="ORF">O2U02_10130</name>
</gene>
<dbReference type="RefSeq" id="WP_283474861.1">
    <property type="nucleotide sequence ID" value="NZ_CP114502.1"/>
</dbReference>
<accession>A0ABD7YX79</accession>
<reference evidence="2 3" key="1">
    <citation type="submission" date="2022-12" db="EMBL/GenBank/DDBJ databases">
        <title>Assessment of beneficial effects and identification of host adaptation-associated genes of Ligilactobacillus salivarius isolated from Meles meles.</title>
        <authorList>
            <person name="Wang Y."/>
        </authorList>
    </citation>
    <scope>NUCLEOTIDE SEQUENCE [LARGE SCALE GENOMIC DNA]</scope>
    <source>
        <strain evidence="2 3">S35</strain>
        <plasmid evidence="2 3">unnamed1</plasmid>
    </source>
</reference>
<dbReference type="Pfam" id="PF21758">
    <property type="entry name" value="PAC_bac"/>
    <property type="match status" value="1"/>
</dbReference>
<dbReference type="EMBL" id="CP114510">
    <property type="protein sequence ID" value="WHS18591.1"/>
    <property type="molecule type" value="Genomic_DNA"/>
</dbReference>
<evidence type="ECO:0000313" key="2">
    <source>
        <dbReference type="EMBL" id="WHS18591.1"/>
    </source>
</evidence>